<accession>A0A7X5V604</accession>
<keyword evidence="3" id="KW-1185">Reference proteome</keyword>
<evidence type="ECO:0000313" key="2">
    <source>
        <dbReference type="EMBL" id="NIK54622.1"/>
    </source>
</evidence>
<sequence length="35" mass="3818">MSDETYADTGRQCPSSGETLGVMIEIPGSDDWKIK</sequence>
<gene>
    <name evidence="2" type="ORF">BJY22_000339</name>
</gene>
<dbReference type="Proteomes" id="UP000555407">
    <property type="component" value="Unassembled WGS sequence"/>
</dbReference>
<dbReference type="AlphaFoldDB" id="A0A7X5V604"/>
<protein>
    <submittedName>
        <fullName evidence="2">Uncharacterized protein</fullName>
    </submittedName>
</protein>
<reference evidence="2 3" key="1">
    <citation type="submission" date="2020-03" db="EMBL/GenBank/DDBJ databases">
        <title>Sequencing the genomes of 1000 actinobacteria strains.</title>
        <authorList>
            <person name="Klenk H.-P."/>
        </authorList>
    </citation>
    <scope>NUCLEOTIDE SEQUENCE [LARGE SCALE GENOMIC DNA]</scope>
    <source>
        <strain evidence="2 3">DSM 45490</strain>
    </source>
</reference>
<dbReference type="EMBL" id="JAASRO010000001">
    <property type="protein sequence ID" value="NIK54622.1"/>
    <property type="molecule type" value="Genomic_DNA"/>
</dbReference>
<name>A0A7X5V604_9ACTN</name>
<comment type="caution">
    <text evidence="2">The sequence shown here is derived from an EMBL/GenBank/DDBJ whole genome shotgun (WGS) entry which is preliminary data.</text>
</comment>
<organism evidence="2 3">
    <name type="scientific">Kribbella shirazensis</name>
    <dbReference type="NCBI Taxonomy" id="1105143"/>
    <lineage>
        <taxon>Bacteria</taxon>
        <taxon>Bacillati</taxon>
        <taxon>Actinomycetota</taxon>
        <taxon>Actinomycetes</taxon>
        <taxon>Propionibacteriales</taxon>
        <taxon>Kribbellaceae</taxon>
        <taxon>Kribbella</taxon>
    </lineage>
</organism>
<evidence type="ECO:0000313" key="3">
    <source>
        <dbReference type="Proteomes" id="UP000555407"/>
    </source>
</evidence>
<evidence type="ECO:0000256" key="1">
    <source>
        <dbReference type="SAM" id="MobiDB-lite"/>
    </source>
</evidence>
<proteinExistence type="predicted"/>
<feature type="region of interest" description="Disordered" evidence="1">
    <location>
        <begin position="1"/>
        <end position="35"/>
    </location>
</feature>